<gene>
    <name evidence="1" type="ORF">RHMOL_Rhmol09G0109600</name>
</gene>
<organism evidence="1 2">
    <name type="scientific">Rhododendron molle</name>
    <name type="common">Chinese azalea</name>
    <name type="synonym">Azalea mollis</name>
    <dbReference type="NCBI Taxonomy" id="49168"/>
    <lineage>
        <taxon>Eukaryota</taxon>
        <taxon>Viridiplantae</taxon>
        <taxon>Streptophyta</taxon>
        <taxon>Embryophyta</taxon>
        <taxon>Tracheophyta</taxon>
        <taxon>Spermatophyta</taxon>
        <taxon>Magnoliopsida</taxon>
        <taxon>eudicotyledons</taxon>
        <taxon>Gunneridae</taxon>
        <taxon>Pentapetalae</taxon>
        <taxon>asterids</taxon>
        <taxon>Ericales</taxon>
        <taxon>Ericaceae</taxon>
        <taxon>Ericoideae</taxon>
        <taxon>Rhodoreae</taxon>
        <taxon>Rhododendron</taxon>
    </lineage>
</organism>
<proteinExistence type="predicted"/>
<protein>
    <submittedName>
        <fullName evidence="1">Uncharacterized protein</fullName>
    </submittedName>
</protein>
<comment type="caution">
    <text evidence="1">The sequence shown here is derived from an EMBL/GenBank/DDBJ whole genome shotgun (WGS) entry which is preliminary data.</text>
</comment>
<name>A0ACC0MC26_RHOML</name>
<evidence type="ECO:0000313" key="1">
    <source>
        <dbReference type="EMBL" id="KAI8538520.1"/>
    </source>
</evidence>
<dbReference type="EMBL" id="CM046396">
    <property type="protein sequence ID" value="KAI8538520.1"/>
    <property type="molecule type" value="Genomic_DNA"/>
</dbReference>
<dbReference type="Proteomes" id="UP001062846">
    <property type="component" value="Chromosome 9"/>
</dbReference>
<sequence>MKPDQSLSLSLHAAPLSLSFLLGAGFAAAHTSNLSMMASYSGKGAPSNGSVYICNLPPGTDEDMLAEHFGTIGLLKKDRRTGRPKVWLYRDKVTDEPKGDATVTYEDPHAALAAVEWFNNKDFHGMTIGVFMAESKSKDDHSYSSVNHVADPSLESDFGGPEESARDLNEIGGRGRGRGDASGKAWQQEGDWQCPNTSCTNVNFAFRGVCNRCGSARPSGGFGGGAGAGGRGRGRGSHDSSGPGRAPGAQAGLFGPNDWPCPMCGNINWAKRLKCNICNTNKPGTNEGGVRGGRAGGYKELDEEEIEETRRRRREAEADDGELYDEFGNLKKKFRAKTQQSDAGQVLPGVGRAGWEVEELGIPNGCLLFVGNLVVVLANFFVKGTPMAWSLGPCFYGTVHDLPCFNFLTKGGVTEMEEKEAETGESKAARIENEIIEIGPAAEVETGIVGKIEKESMTTIARETMGETETVIRTGAGIVTEKGVEVAENCISLVGSWHLY</sequence>
<accession>A0ACC0MC26</accession>
<keyword evidence="2" id="KW-1185">Reference proteome</keyword>
<evidence type="ECO:0000313" key="2">
    <source>
        <dbReference type="Proteomes" id="UP001062846"/>
    </source>
</evidence>
<reference evidence="1" key="1">
    <citation type="submission" date="2022-02" db="EMBL/GenBank/DDBJ databases">
        <title>Plant Genome Project.</title>
        <authorList>
            <person name="Zhang R.-G."/>
        </authorList>
    </citation>
    <scope>NUCLEOTIDE SEQUENCE</scope>
    <source>
        <strain evidence="1">AT1</strain>
    </source>
</reference>